<accession>A0A836LGZ2</accession>
<dbReference type="KEGG" id="phet:94292082"/>
<comment type="caution">
    <text evidence="2">The sequence shown here is derived from an EMBL/GenBank/DDBJ whole genome shotgun (WGS) entry which is preliminary data.</text>
</comment>
<reference evidence="2 3" key="1">
    <citation type="submission" date="2021-02" db="EMBL/GenBank/DDBJ databases">
        <title>Porcisia hertigi Genome sequencing and assembly.</title>
        <authorList>
            <person name="Almutairi H."/>
            <person name="Gatherer D."/>
        </authorList>
    </citation>
    <scope>NUCLEOTIDE SEQUENCE [LARGE SCALE GENOMIC DNA]</scope>
    <source>
        <strain evidence="2 3">C119</strain>
    </source>
</reference>
<dbReference type="OrthoDB" id="263245at2759"/>
<proteinExistence type="predicted"/>
<evidence type="ECO:0000313" key="2">
    <source>
        <dbReference type="EMBL" id="KAG5509045.1"/>
    </source>
</evidence>
<dbReference type="GeneID" id="94292082"/>
<gene>
    <name evidence="2" type="ORF">JKF63_06053</name>
</gene>
<dbReference type="AlphaFoldDB" id="A0A836LGZ2"/>
<dbReference type="RefSeq" id="XP_067758352.1">
    <property type="nucleotide sequence ID" value="XM_067902005.1"/>
</dbReference>
<sequence>MSFETRHYLAEDDMEDSSYMPLKLHSLSEFLDTRAISTDGHSTEQQHVSSNASEESEGESLGFDIRRSLHLAQLNGATDRPRECFCLDNVHCICGKFFLPPLVTRNTATALQPLTHGLTTSSSQTDAVAAPQNSSTATTTAFGETVYISLCAKPVKLTAPMPVMSLGTLSTAFTGATTAAAAAECRC</sequence>
<name>A0A836LGZ2_9TRYP</name>
<protein>
    <submittedName>
        <fullName evidence="2">Uncharacterized protein</fullName>
    </submittedName>
</protein>
<feature type="compositionally biased region" description="Polar residues" evidence="1">
    <location>
        <begin position="39"/>
        <end position="48"/>
    </location>
</feature>
<dbReference type="EMBL" id="JAFJZO010000015">
    <property type="protein sequence ID" value="KAG5509045.1"/>
    <property type="molecule type" value="Genomic_DNA"/>
</dbReference>
<evidence type="ECO:0000313" key="3">
    <source>
        <dbReference type="Proteomes" id="UP000674318"/>
    </source>
</evidence>
<dbReference type="Proteomes" id="UP000674318">
    <property type="component" value="Unassembled WGS sequence"/>
</dbReference>
<organism evidence="2 3">
    <name type="scientific">Porcisia hertigi</name>
    <dbReference type="NCBI Taxonomy" id="2761500"/>
    <lineage>
        <taxon>Eukaryota</taxon>
        <taxon>Discoba</taxon>
        <taxon>Euglenozoa</taxon>
        <taxon>Kinetoplastea</taxon>
        <taxon>Metakinetoplastina</taxon>
        <taxon>Trypanosomatida</taxon>
        <taxon>Trypanosomatidae</taxon>
        <taxon>Leishmaniinae</taxon>
        <taxon>Porcisia</taxon>
    </lineage>
</organism>
<feature type="region of interest" description="Disordered" evidence="1">
    <location>
        <begin position="39"/>
        <end position="59"/>
    </location>
</feature>
<evidence type="ECO:0000256" key="1">
    <source>
        <dbReference type="SAM" id="MobiDB-lite"/>
    </source>
</evidence>
<keyword evidence="3" id="KW-1185">Reference proteome</keyword>